<feature type="region of interest" description="Disordered" evidence="1">
    <location>
        <begin position="82"/>
        <end position="110"/>
    </location>
</feature>
<evidence type="ECO:0000256" key="1">
    <source>
        <dbReference type="SAM" id="MobiDB-lite"/>
    </source>
</evidence>
<dbReference type="EMBL" id="KZ502744">
    <property type="protein sequence ID" value="PKU73422.1"/>
    <property type="molecule type" value="Genomic_DNA"/>
</dbReference>
<reference evidence="2 3" key="1">
    <citation type="journal article" date="2016" name="Sci. Rep.">
        <title>The Dendrobium catenatum Lindl. genome sequence provides insights into polysaccharide synthase, floral development and adaptive evolution.</title>
        <authorList>
            <person name="Zhang G.Q."/>
            <person name="Xu Q."/>
            <person name="Bian C."/>
            <person name="Tsai W.C."/>
            <person name="Yeh C.M."/>
            <person name="Liu K.W."/>
            <person name="Yoshida K."/>
            <person name="Zhang L.S."/>
            <person name="Chang S.B."/>
            <person name="Chen F."/>
            <person name="Shi Y."/>
            <person name="Su Y.Y."/>
            <person name="Zhang Y.Q."/>
            <person name="Chen L.J."/>
            <person name="Yin Y."/>
            <person name="Lin M."/>
            <person name="Huang H."/>
            <person name="Deng H."/>
            <person name="Wang Z.W."/>
            <person name="Zhu S.L."/>
            <person name="Zhao X."/>
            <person name="Deng C."/>
            <person name="Niu S.C."/>
            <person name="Huang J."/>
            <person name="Wang M."/>
            <person name="Liu G.H."/>
            <person name="Yang H.J."/>
            <person name="Xiao X.J."/>
            <person name="Hsiao Y.Y."/>
            <person name="Wu W.L."/>
            <person name="Chen Y.Y."/>
            <person name="Mitsuda N."/>
            <person name="Ohme-Takagi M."/>
            <person name="Luo Y.B."/>
            <person name="Van de Peer Y."/>
            <person name="Liu Z.J."/>
        </authorList>
    </citation>
    <scope>NUCLEOTIDE SEQUENCE [LARGE SCALE GENOMIC DNA]</scope>
    <source>
        <tissue evidence="2">The whole plant</tissue>
    </source>
</reference>
<evidence type="ECO:0000313" key="2">
    <source>
        <dbReference type="EMBL" id="PKU73422.1"/>
    </source>
</evidence>
<keyword evidence="3" id="KW-1185">Reference proteome</keyword>
<organism evidence="2 3">
    <name type="scientific">Dendrobium catenatum</name>
    <dbReference type="NCBI Taxonomy" id="906689"/>
    <lineage>
        <taxon>Eukaryota</taxon>
        <taxon>Viridiplantae</taxon>
        <taxon>Streptophyta</taxon>
        <taxon>Embryophyta</taxon>
        <taxon>Tracheophyta</taxon>
        <taxon>Spermatophyta</taxon>
        <taxon>Magnoliopsida</taxon>
        <taxon>Liliopsida</taxon>
        <taxon>Asparagales</taxon>
        <taxon>Orchidaceae</taxon>
        <taxon>Epidendroideae</taxon>
        <taxon>Malaxideae</taxon>
        <taxon>Dendrobiinae</taxon>
        <taxon>Dendrobium</taxon>
    </lineage>
</organism>
<accession>A0A2I0WCQ8</accession>
<evidence type="ECO:0000313" key="3">
    <source>
        <dbReference type="Proteomes" id="UP000233837"/>
    </source>
</evidence>
<feature type="compositionally biased region" description="Basic and acidic residues" evidence="1">
    <location>
        <begin position="84"/>
        <end position="99"/>
    </location>
</feature>
<dbReference type="Proteomes" id="UP000233837">
    <property type="component" value="Unassembled WGS sequence"/>
</dbReference>
<reference evidence="2 3" key="2">
    <citation type="journal article" date="2017" name="Nature">
        <title>The Apostasia genome and the evolution of orchids.</title>
        <authorList>
            <person name="Zhang G.Q."/>
            <person name="Liu K.W."/>
            <person name="Li Z."/>
            <person name="Lohaus R."/>
            <person name="Hsiao Y.Y."/>
            <person name="Niu S.C."/>
            <person name="Wang J.Y."/>
            <person name="Lin Y.C."/>
            <person name="Xu Q."/>
            <person name="Chen L.J."/>
            <person name="Yoshida K."/>
            <person name="Fujiwara S."/>
            <person name="Wang Z.W."/>
            <person name="Zhang Y.Q."/>
            <person name="Mitsuda N."/>
            <person name="Wang M."/>
            <person name="Liu G.H."/>
            <person name="Pecoraro L."/>
            <person name="Huang H.X."/>
            <person name="Xiao X.J."/>
            <person name="Lin M."/>
            <person name="Wu X.Y."/>
            <person name="Wu W.L."/>
            <person name="Chen Y.Y."/>
            <person name="Chang S.B."/>
            <person name="Sakamoto S."/>
            <person name="Ohme-Takagi M."/>
            <person name="Yagi M."/>
            <person name="Zeng S.J."/>
            <person name="Shen C.Y."/>
            <person name="Yeh C.M."/>
            <person name="Luo Y.B."/>
            <person name="Tsai W.C."/>
            <person name="Van de Peer Y."/>
            <person name="Liu Z.J."/>
        </authorList>
    </citation>
    <scope>NUCLEOTIDE SEQUENCE [LARGE SCALE GENOMIC DNA]</scope>
    <source>
        <tissue evidence="2">The whole plant</tissue>
    </source>
</reference>
<proteinExistence type="predicted"/>
<gene>
    <name evidence="2" type="ORF">MA16_Dca013878</name>
</gene>
<protein>
    <submittedName>
        <fullName evidence="2">Uncharacterized protein</fullName>
    </submittedName>
</protein>
<sequence length="242" mass="27712">MAFKEEAEPSLIVIYSTYEEEHEDTACSSFKECMQADLIDSKKLKASRFQKKRKMTDTPAKRNFCPNKFFVKKAECSSNMNEKGINEDKLEDSDSHKSESDDELSMSPVPKRKKRLTAPAYFAILSGKKKKPWTPMTVNKACRHECVEQNSAQSSVGSFNPDMSESEDDSMNSCKIKKKRLTTPAYRKLLKKCNTRVKVLREVSITENLILISDTLKSFIMMFLGRENSCNEACSLMLLFYK</sequence>
<name>A0A2I0WCQ8_9ASPA</name>
<dbReference type="AlphaFoldDB" id="A0A2I0WCQ8"/>